<dbReference type="PANTHER" id="PTHR11496">
    <property type="entry name" value="ALCOHOL DEHYDROGENASE"/>
    <property type="match status" value="1"/>
</dbReference>
<evidence type="ECO:0000259" key="3">
    <source>
        <dbReference type="Pfam" id="PF25137"/>
    </source>
</evidence>
<protein>
    <submittedName>
        <fullName evidence="4">Iron-containing alcohol dehydrogenase family protein</fullName>
    </submittedName>
</protein>
<evidence type="ECO:0000259" key="2">
    <source>
        <dbReference type="Pfam" id="PF00465"/>
    </source>
</evidence>
<dbReference type="InterPro" id="IPR001670">
    <property type="entry name" value="ADH_Fe/GldA"/>
</dbReference>
<dbReference type="InterPro" id="IPR056798">
    <property type="entry name" value="ADH_Fe_C"/>
</dbReference>
<dbReference type="Gene3D" id="3.40.50.1970">
    <property type="match status" value="1"/>
</dbReference>
<proteinExistence type="predicted"/>
<dbReference type="PANTHER" id="PTHR11496:SF83">
    <property type="entry name" value="HYDROXYACID-OXOACID TRANSHYDROGENASE, MITOCHONDRIAL"/>
    <property type="match status" value="1"/>
</dbReference>
<evidence type="ECO:0000256" key="1">
    <source>
        <dbReference type="ARBA" id="ARBA00023002"/>
    </source>
</evidence>
<accession>A0ABD5REI6</accession>
<dbReference type="RefSeq" id="WP_227230360.1">
    <property type="nucleotide sequence ID" value="NZ_JAJCVJ010000002.1"/>
</dbReference>
<keyword evidence="1" id="KW-0560">Oxidoreductase</keyword>
<dbReference type="AlphaFoldDB" id="A0ABD5REI6"/>
<gene>
    <name evidence="4" type="ORF">ACFPJ5_14420</name>
</gene>
<evidence type="ECO:0000313" key="4">
    <source>
        <dbReference type="EMBL" id="MFC5368127.1"/>
    </source>
</evidence>
<sequence>MTDDAADAPDGTLDARAAASDFRFDYRPPTIRFGRGSAAALADELADLGASRALVVTGQTVGTSPAVMDPIRAGLGDRLAGVFAETTPEKRLSTALAARDRMRESDADALVAVGGGSSLDVATVAALLAGDDRDPDAVGREFAETGTLTVPDAALPPVVAVPTTLAGAELSQVAGITADPAGGIVDSATAGGVSDPRLMPATTVYDPDLVATTPTGVLSASAMNGFDKGLETIYARNRTPITDATASHGLGVLAPALRAMGATAESAGTVDPETLIPVLEGIVLVQYGVSRPEGVTLSVIHAFGHALTKTYPVQQGAAHGIIAPHALRYLFAECDGRRDLLAEAFGVADAADPAEAVVREVGAVRDALGLPTRLRDVDGPDPDDFPEVAQAVLDDSFMANAPSELEATREEIEGVLRDAY</sequence>
<reference evidence="4 5" key="1">
    <citation type="journal article" date="2019" name="Int. J. Syst. Evol. Microbiol.">
        <title>The Global Catalogue of Microorganisms (GCM) 10K type strain sequencing project: providing services to taxonomists for standard genome sequencing and annotation.</title>
        <authorList>
            <consortium name="The Broad Institute Genomics Platform"/>
            <consortium name="The Broad Institute Genome Sequencing Center for Infectious Disease"/>
            <person name="Wu L."/>
            <person name="Ma J."/>
        </authorList>
    </citation>
    <scope>NUCLEOTIDE SEQUENCE [LARGE SCALE GENOMIC DNA]</scope>
    <source>
        <strain evidence="4 5">CGMCC 1.12237</strain>
    </source>
</reference>
<name>A0ABD5REI6_9EURY</name>
<keyword evidence="5" id="KW-1185">Reference proteome</keyword>
<dbReference type="CDD" id="cd14866">
    <property type="entry name" value="Fe-ADH-like"/>
    <property type="match status" value="1"/>
</dbReference>
<dbReference type="InterPro" id="IPR039697">
    <property type="entry name" value="Alcohol_dehydrogenase_Fe"/>
</dbReference>
<dbReference type="EMBL" id="JBHSKX010000002">
    <property type="protein sequence ID" value="MFC5368127.1"/>
    <property type="molecule type" value="Genomic_DNA"/>
</dbReference>
<feature type="domain" description="Alcohol dehydrogenase iron-type/glycerol dehydrogenase GldA" evidence="2">
    <location>
        <begin position="28"/>
        <end position="207"/>
    </location>
</feature>
<dbReference type="SUPFAM" id="SSF56796">
    <property type="entry name" value="Dehydroquinate synthase-like"/>
    <property type="match status" value="1"/>
</dbReference>
<dbReference type="Pfam" id="PF25137">
    <property type="entry name" value="ADH_Fe_C"/>
    <property type="match status" value="1"/>
</dbReference>
<dbReference type="GO" id="GO:0016491">
    <property type="term" value="F:oxidoreductase activity"/>
    <property type="evidence" value="ECO:0007669"/>
    <property type="project" value="UniProtKB-KW"/>
</dbReference>
<comment type="caution">
    <text evidence="4">The sequence shown here is derived from an EMBL/GenBank/DDBJ whole genome shotgun (WGS) entry which is preliminary data.</text>
</comment>
<dbReference type="Proteomes" id="UP001596201">
    <property type="component" value="Unassembled WGS sequence"/>
</dbReference>
<dbReference type="Pfam" id="PF00465">
    <property type="entry name" value="Fe-ADH"/>
    <property type="match status" value="1"/>
</dbReference>
<evidence type="ECO:0000313" key="5">
    <source>
        <dbReference type="Proteomes" id="UP001596201"/>
    </source>
</evidence>
<organism evidence="4 5">
    <name type="scientific">Salinirubrum litoreum</name>
    <dbReference type="NCBI Taxonomy" id="1126234"/>
    <lineage>
        <taxon>Archaea</taxon>
        <taxon>Methanobacteriati</taxon>
        <taxon>Methanobacteriota</taxon>
        <taxon>Stenosarchaea group</taxon>
        <taxon>Halobacteria</taxon>
        <taxon>Halobacteriales</taxon>
        <taxon>Haloferacaceae</taxon>
        <taxon>Salinirubrum</taxon>
    </lineage>
</organism>
<dbReference type="Gene3D" id="1.20.1090.10">
    <property type="entry name" value="Dehydroquinate synthase-like - alpha domain"/>
    <property type="match status" value="1"/>
</dbReference>
<feature type="domain" description="Fe-containing alcohol dehydrogenase-like C-terminal" evidence="3">
    <location>
        <begin position="223"/>
        <end position="420"/>
    </location>
</feature>